<proteinExistence type="predicted"/>
<gene>
    <name evidence="2" type="ORF">NEMBOFW57_000569</name>
</gene>
<dbReference type="AlphaFoldDB" id="A0AAD4I108"/>
<accession>A0AAD4I108</accession>
<feature type="chain" id="PRO_5042139157" evidence="1">
    <location>
        <begin position="23"/>
        <end position="206"/>
    </location>
</feature>
<keyword evidence="3" id="KW-1185">Reference proteome</keyword>
<keyword evidence="1" id="KW-0732">Signal</keyword>
<evidence type="ECO:0000256" key="1">
    <source>
        <dbReference type="SAM" id="SignalP"/>
    </source>
</evidence>
<evidence type="ECO:0000313" key="3">
    <source>
        <dbReference type="Proteomes" id="UP001197093"/>
    </source>
</evidence>
<evidence type="ECO:0000313" key="2">
    <source>
        <dbReference type="EMBL" id="KAG7290566.1"/>
    </source>
</evidence>
<sequence>MVHQDPFLLLTLFIAFLTQTLAQDSTNTTTTTTTTTSPTPTLTRIVDLFFLNERDYEGLPYTLFHRDSGSVVAVDTANGLTTYVITTTRVDRRPPASAATRTDNITTAIPTLASTRSRHWRPLNGTGQPSTITQGPATFLFTGTRYGPDHTVINRCSLNGTLRAACNLTHVGRVWYTRDPSWNGTYSTYSYDWTSGDRFGFAPRER</sequence>
<protein>
    <submittedName>
        <fullName evidence="2">Uncharacterized protein</fullName>
    </submittedName>
</protein>
<name>A0AAD4I108_9PEZI</name>
<reference evidence="2" key="1">
    <citation type="submission" date="2023-02" db="EMBL/GenBank/DDBJ databases">
        <authorList>
            <person name="Palmer J.M."/>
        </authorList>
    </citation>
    <scope>NUCLEOTIDE SEQUENCE</scope>
    <source>
        <strain evidence="2">FW57</strain>
    </source>
</reference>
<dbReference type="Proteomes" id="UP001197093">
    <property type="component" value="Unassembled WGS sequence"/>
</dbReference>
<dbReference type="EMBL" id="JAHCVI010000001">
    <property type="protein sequence ID" value="KAG7290566.1"/>
    <property type="molecule type" value="Genomic_DNA"/>
</dbReference>
<feature type="signal peptide" evidence="1">
    <location>
        <begin position="1"/>
        <end position="22"/>
    </location>
</feature>
<organism evidence="2 3">
    <name type="scientific">Staphylotrichum longicolle</name>
    <dbReference type="NCBI Taxonomy" id="669026"/>
    <lineage>
        <taxon>Eukaryota</taxon>
        <taxon>Fungi</taxon>
        <taxon>Dikarya</taxon>
        <taxon>Ascomycota</taxon>
        <taxon>Pezizomycotina</taxon>
        <taxon>Sordariomycetes</taxon>
        <taxon>Sordariomycetidae</taxon>
        <taxon>Sordariales</taxon>
        <taxon>Chaetomiaceae</taxon>
        <taxon>Staphylotrichum</taxon>
    </lineage>
</organism>
<comment type="caution">
    <text evidence="2">The sequence shown here is derived from an EMBL/GenBank/DDBJ whole genome shotgun (WGS) entry which is preliminary data.</text>
</comment>